<evidence type="ECO:0008006" key="4">
    <source>
        <dbReference type="Google" id="ProtNLM"/>
    </source>
</evidence>
<keyword evidence="1" id="KW-1133">Transmembrane helix</keyword>
<feature type="transmembrane region" description="Helical" evidence="1">
    <location>
        <begin position="12"/>
        <end position="31"/>
    </location>
</feature>
<dbReference type="EMBL" id="MIPT01000001">
    <property type="protein sequence ID" value="OHT21098.1"/>
    <property type="molecule type" value="Genomic_DNA"/>
</dbReference>
<reference evidence="2 3" key="1">
    <citation type="submission" date="2016-09" db="EMBL/GenBank/DDBJ databases">
        <title>Metabolic pathway, cell adaptation mechanisms and a novel monoxygenase revealed through proteogenomic-transcription analysis of a Sphingomonas haloaromaticamans strain degrading the fungicide ortho-phenylphenol.</title>
        <authorList>
            <person name="Perruchon C."/>
            <person name="Papadopoulou E.S."/>
            <person name="Rousidou C."/>
            <person name="Vasileiadis S."/>
            <person name="Tanou G."/>
            <person name="Amoutzias G."/>
            <person name="Molassiotis A."/>
            <person name="Karpouzas D.G."/>
        </authorList>
    </citation>
    <scope>NUCLEOTIDE SEQUENCE [LARGE SCALE GENOMIC DNA]</scope>
    <source>
        <strain evidence="2 3">P3</strain>
    </source>
</reference>
<feature type="transmembrane region" description="Helical" evidence="1">
    <location>
        <begin position="37"/>
        <end position="54"/>
    </location>
</feature>
<dbReference type="AlphaFoldDB" id="A0A1S1HGB9"/>
<dbReference type="Proteomes" id="UP000179467">
    <property type="component" value="Unassembled WGS sequence"/>
</dbReference>
<gene>
    <name evidence="2" type="ORF">BHE75_03103</name>
</gene>
<proteinExistence type="predicted"/>
<dbReference type="RefSeq" id="WP_191225205.1">
    <property type="nucleotide sequence ID" value="NZ_MIPT01000001.1"/>
</dbReference>
<evidence type="ECO:0000313" key="3">
    <source>
        <dbReference type="Proteomes" id="UP000179467"/>
    </source>
</evidence>
<keyword evidence="3" id="KW-1185">Reference proteome</keyword>
<organism evidence="2 3">
    <name type="scientific">Edaphosphingomonas haloaromaticamans</name>
    <dbReference type="NCBI Taxonomy" id="653954"/>
    <lineage>
        <taxon>Bacteria</taxon>
        <taxon>Pseudomonadati</taxon>
        <taxon>Pseudomonadota</taxon>
        <taxon>Alphaproteobacteria</taxon>
        <taxon>Sphingomonadales</taxon>
        <taxon>Rhizorhabdaceae</taxon>
        <taxon>Edaphosphingomonas</taxon>
    </lineage>
</organism>
<evidence type="ECO:0000313" key="2">
    <source>
        <dbReference type="EMBL" id="OHT21098.1"/>
    </source>
</evidence>
<protein>
    <recommendedName>
        <fullName evidence="4">Glycine zipper domain-containing protein</fullName>
    </recommendedName>
</protein>
<sequence>MSQSPNSRAPRATGSILAFAILAGAAVGSILGQPSAGLLVGAAIGAAISVAFWLKDRR</sequence>
<evidence type="ECO:0000256" key="1">
    <source>
        <dbReference type="SAM" id="Phobius"/>
    </source>
</evidence>
<keyword evidence="1" id="KW-0472">Membrane</keyword>
<name>A0A1S1HGB9_9SPHN</name>
<keyword evidence="1" id="KW-0812">Transmembrane</keyword>
<accession>A0A1S1HGB9</accession>
<comment type="caution">
    <text evidence="2">The sequence shown here is derived from an EMBL/GenBank/DDBJ whole genome shotgun (WGS) entry which is preliminary data.</text>
</comment>